<dbReference type="EMBL" id="WUEK01000006">
    <property type="protein sequence ID" value="MXG90261.1"/>
    <property type="molecule type" value="Genomic_DNA"/>
</dbReference>
<dbReference type="Proteomes" id="UP000473325">
    <property type="component" value="Unassembled WGS sequence"/>
</dbReference>
<evidence type="ECO:0000313" key="3">
    <source>
        <dbReference type="EMBL" id="MXG90261.1"/>
    </source>
</evidence>
<dbReference type="Pfam" id="PF14016">
    <property type="entry name" value="DUF4232"/>
    <property type="match status" value="1"/>
</dbReference>
<evidence type="ECO:0000313" key="4">
    <source>
        <dbReference type="Proteomes" id="UP000473325"/>
    </source>
</evidence>
<sequence>MHHPFRTLAAAALVATTAFAVAPAAGAATSAAAPPECTNAELTASYAGGQGAAGHVYGRIVLRNTSDQSCWVQGYGGLSYVGGTHGRQVGAAADRTKSPTPRTLVAPGERVRSQVEETSTGPYSDQQCDPQKVAGFRVYLPDETRSQFVEHPTTGCADTDVHLLSHKAYR</sequence>
<dbReference type="InterPro" id="IPR025326">
    <property type="entry name" value="DUF4232"/>
</dbReference>
<gene>
    <name evidence="3" type="ORF">GRQ65_11950</name>
</gene>
<keyword evidence="1" id="KW-0732">Signal</keyword>
<accession>A0A6L7F0V9</accession>
<organism evidence="3 4">
    <name type="scientific">Nocardioides flavescens</name>
    <dbReference type="NCBI Taxonomy" id="2691959"/>
    <lineage>
        <taxon>Bacteria</taxon>
        <taxon>Bacillati</taxon>
        <taxon>Actinomycetota</taxon>
        <taxon>Actinomycetes</taxon>
        <taxon>Propionibacteriales</taxon>
        <taxon>Nocardioidaceae</taxon>
        <taxon>Nocardioides</taxon>
    </lineage>
</organism>
<comment type="caution">
    <text evidence="3">The sequence shown here is derived from an EMBL/GenBank/DDBJ whole genome shotgun (WGS) entry which is preliminary data.</text>
</comment>
<protein>
    <submittedName>
        <fullName evidence="3">DUF4232 domain-containing protein</fullName>
    </submittedName>
</protein>
<evidence type="ECO:0000259" key="2">
    <source>
        <dbReference type="Pfam" id="PF14016"/>
    </source>
</evidence>
<evidence type="ECO:0000256" key="1">
    <source>
        <dbReference type="SAM" id="SignalP"/>
    </source>
</evidence>
<feature type="domain" description="DUF4232" evidence="2">
    <location>
        <begin position="37"/>
        <end position="161"/>
    </location>
</feature>
<reference evidence="3 4" key="1">
    <citation type="submission" date="2019-12" db="EMBL/GenBank/DDBJ databases">
        <authorList>
            <person name="Kun Z."/>
        </authorList>
    </citation>
    <scope>NUCLEOTIDE SEQUENCE [LARGE SCALE GENOMIC DNA]</scope>
    <source>
        <strain evidence="3 4">YIM 123512</strain>
    </source>
</reference>
<proteinExistence type="predicted"/>
<keyword evidence="4" id="KW-1185">Reference proteome</keyword>
<dbReference type="AlphaFoldDB" id="A0A6L7F0V9"/>
<dbReference type="RefSeq" id="WP_160878178.1">
    <property type="nucleotide sequence ID" value="NZ_WUEK01000006.1"/>
</dbReference>
<feature type="signal peptide" evidence="1">
    <location>
        <begin position="1"/>
        <end position="27"/>
    </location>
</feature>
<feature type="chain" id="PRO_5026746952" evidence="1">
    <location>
        <begin position="28"/>
        <end position="170"/>
    </location>
</feature>
<name>A0A6L7F0V9_9ACTN</name>